<evidence type="ECO:0000313" key="2">
    <source>
        <dbReference type="Proteomes" id="UP001221597"/>
    </source>
</evidence>
<gene>
    <name evidence="1" type="ORF">P9989_08305</name>
</gene>
<sequence length="156" mass="17797">MKKIVYLGLLLFILGGCTDGTSSAELVDYNKAKVIHSLEKLSFNPEIPNALPFKPAEIRVNVEGVGSREGRFFKVSFLSEDRDEITFRALESQNAIDFSDETVQINENLEGSYGEKDNIQILKWEKDDIYYELFVDSDSVSKRKMLKIAGDFYRPK</sequence>
<name>A0ABY8J2P4_9BACI</name>
<protein>
    <submittedName>
        <fullName evidence="1">DUF4367 domain-containing protein</fullName>
    </submittedName>
</protein>
<dbReference type="PROSITE" id="PS51257">
    <property type="entry name" value="PROKAR_LIPOPROTEIN"/>
    <property type="match status" value="1"/>
</dbReference>
<dbReference type="Proteomes" id="UP001221597">
    <property type="component" value="Chromosome"/>
</dbReference>
<organism evidence="1 2">
    <name type="scientific">Halobacillus naozhouensis</name>
    <dbReference type="NCBI Taxonomy" id="554880"/>
    <lineage>
        <taxon>Bacteria</taxon>
        <taxon>Bacillati</taxon>
        <taxon>Bacillota</taxon>
        <taxon>Bacilli</taxon>
        <taxon>Bacillales</taxon>
        <taxon>Bacillaceae</taxon>
        <taxon>Halobacillus</taxon>
    </lineage>
</organism>
<proteinExistence type="predicted"/>
<keyword evidence="2" id="KW-1185">Reference proteome</keyword>
<accession>A0ABY8J2P4</accession>
<dbReference type="EMBL" id="CP121671">
    <property type="protein sequence ID" value="WFT76351.1"/>
    <property type="molecule type" value="Genomic_DNA"/>
</dbReference>
<reference evidence="1 2" key="1">
    <citation type="submission" date="2023-04" db="EMBL/GenBank/DDBJ databases">
        <title>Genome sequence of Halobacillus naozhouensis KACC 21980.</title>
        <authorList>
            <person name="Kim S."/>
            <person name="Heo J."/>
            <person name="Kwon S.-W."/>
        </authorList>
    </citation>
    <scope>NUCLEOTIDE SEQUENCE [LARGE SCALE GENOMIC DNA]</scope>
    <source>
        <strain evidence="1 2">KCTC 13234</strain>
    </source>
</reference>
<evidence type="ECO:0000313" key="1">
    <source>
        <dbReference type="EMBL" id="WFT76351.1"/>
    </source>
</evidence>
<dbReference type="RefSeq" id="WP_283078305.1">
    <property type="nucleotide sequence ID" value="NZ_CP121671.1"/>
</dbReference>